<name>A0ABW6XCZ8_9ACTN</name>
<comment type="pathway">
    <text evidence="7">Carotenoid biosynthesis; staphyloxanthin biosynthesis; staphyloxanthin from farnesyl diphosphate: step 4/5.</text>
</comment>
<evidence type="ECO:0000256" key="5">
    <source>
        <dbReference type="ARBA" id="ARBA00023136"/>
    </source>
</evidence>
<keyword evidence="3 11" id="KW-0328">Glycosyltransferase</keyword>
<proteinExistence type="inferred from homology"/>
<dbReference type="Gene3D" id="3.90.550.10">
    <property type="entry name" value="Spore Coat Polysaccharide Biosynthesis Protein SpsA, Chain A"/>
    <property type="match status" value="1"/>
</dbReference>
<dbReference type="GO" id="GO:0016757">
    <property type="term" value="F:glycosyltransferase activity"/>
    <property type="evidence" value="ECO:0007669"/>
    <property type="project" value="UniProtKB-KW"/>
</dbReference>
<dbReference type="Proteomes" id="UP001602322">
    <property type="component" value="Unassembled WGS sequence"/>
</dbReference>
<keyword evidence="5" id="KW-0472">Membrane</keyword>
<sequence length="242" mass="25355">MTEISAMAVVIPAHNEQVLLPAALAAVDRAARHPALASTRLVVVVTADACTDGTQEVARRAGALIAPLDARSPGPARAAGVALALHTLGLDPARVWIASTDADSEVPPRWLAHQRACAREGWEAVVGTVRPHRWPPALGGVIRDHIRSYEAAGGHGDGPDLHPHVHGANLGVRADAYEHVGGFPALATGEDHALVAALQAGGHRVLRTRRFPVLTSARLTARARGGYGAHLERLAQDVRLPG</sequence>
<evidence type="ECO:0000313" key="12">
    <source>
        <dbReference type="Proteomes" id="UP001602322"/>
    </source>
</evidence>
<reference evidence="11 12" key="1">
    <citation type="submission" date="2024-10" db="EMBL/GenBank/DDBJ databases">
        <title>The Natural Products Discovery Center: Release of the First 8490 Sequenced Strains for Exploring Actinobacteria Biosynthetic Diversity.</title>
        <authorList>
            <person name="Kalkreuter E."/>
            <person name="Kautsar S.A."/>
            <person name="Yang D."/>
            <person name="Bader C.D."/>
            <person name="Teijaro C.N."/>
            <person name="Fluegel L."/>
            <person name="Davis C.M."/>
            <person name="Simpson J.R."/>
            <person name="Lauterbach L."/>
            <person name="Steele A.D."/>
            <person name="Gui C."/>
            <person name="Meng S."/>
            <person name="Li G."/>
            <person name="Viehrig K."/>
            <person name="Ye F."/>
            <person name="Su P."/>
            <person name="Kiefer A.F."/>
            <person name="Nichols A."/>
            <person name="Cepeda A.J."/>
            <person name="Yan W."/>
            <person name="Fan B."/>
            <person name="Jiang Y."/>
            <person name="Adhikari A."/>
            <person name="Zheng C.-J."/>
            <person name="Schuster L."/>
            <person name="Cowan T.M."/>
            <person name="Smanski M.J."/>
            <person name="Chevrette M.G."/>
            <person name="De Carvalho L.P.S."/>
            <person name="Shen B."/>
        </authorList>
    </citation>
    <scope>NUCLEOTIDE SEQUENCE [LARGE SCALE GENOMIC DNA]</scope>
    <source>
        <strain evidence="11 12">NPDC012540</strain>
    </source>
</reference>
<evidence type="ECO:0000256" key="8">
    <source>
        <dbReference type="ARBA" id="ARBA00038120"/>
    </source>
</evidence>
<keyword evidence="12" id="KW-1185">Reference proteome</keyword>
<evidence type="ECO:0000259" key="10">
    <source>
        <dbReference type="Pfam" id="PF00535"/>
    </source>
</evidence>
<evidence type="ECO:0000256" key="4">
    <source>
        <dbReference type="ARBA" id="ARBA00022679"/>
    </source>
</evidence>
<evidence type="ECO:0000256" key="1">
    <source>
        <dbReference type="ARBA" id="ARBA00004236"/>
    </source>
</evidence>
<dbReference type="Pfam" id="PF00535">
    <property type="entry name" value="Glycos_transf_2"/>
    <property type="match status" value="1"/>
</dbReference>
<evidence type="ECO:0000256" key="7">
    <source>
        <dbReference type="ARBA" id="ARBA00037904"/>
    </source>
</evidence>
<organism evidence="11 12">
    <name type="scientific">Streptomyces argenteolus</name>
    <dbReference type="NCBI Taxonomy" id="67274"/>
    <lineage>
        <taxon>Bacteria</taxon>
        <taxon>Bacillati</taxon>
        <taxon>Actinomycetota</taxon>
        <taxon>Actinomycetes</taxon>
        <taxon>Kitasatosporales</taxon>
        <taxon>Streptomycetaceae</taxon>
        <taxon>Streptomyces</taxon>
    </lineage>
</organism>
<dbReference type="SUPFAM" id="SSF53448">
    <property type="entry name" value="Nucleotide-diphospho-sugar transferases"/>
    <property type="match status" value="1"/>
</dbReference>
<comment type="function">
    <text evidence="6">Catalyzes the glycosylation of 4,4'-diaponeurosporenoate, i.e. the esterification of glucose at the C1'' position with the carboxyl group of 4,4'-diaponeurosporenic acid, to form glycosyl-4,4'-diaponeurosporenoate. This is a step in the biosynthesis of staphyloxanthin, an orange pigment present in most staphylococci strains.</text>
</comment>
<keyword evidence="4 11" id="KW-0808">Transferase</keyword>
<evidence type="ECO:0000256" key="2">
    <source>
        <dbReference type="ARBA" id="ARBA00022475"/>
    </source>
</evidence>
<evidence type="ECO:0000313" key="11">
    <source>
        <dbReference type="EMBL" id="MFF5899592.1"/>
    </source>
</evidence>
<evidence type="ECO:0000256" key="9">
    <source>
        <dbReference type="ARBA" id="ARBA00040345"/>
    </source>
</evidence>
<comment type="caution">
    <text evidence="11">The sequence shown here is derived from an EMBL/GenBank/DDBJ whole genome shotgun (WGS) entry which is preliminary data.</text>
</comment>
<dbReference type="InterPro" id="IPR029044">
    <property type="entry name" value="Nucleotide-diphossugar_trans"/>
</dbReference>
<dbReference type="PANTHER" id="PTHR43646">
    <property type="entry name" value="GLYCOSYLTRANSFERASE"/>
    <property type="match status" value="1"/>
</dbReference>
<comment type="similarity">
    <text evidence="8">Belongs to the glycosyltransferase 2 family. CrtQ subfamily.</text>
</comment>
<feature type="domain" description="Glycosyltransferase 2-like" evidence="10">
    <location>
        <begin position="9"/>
        <end position="178"/>
    </location>
</feature>
<accession>A0ABW6XCZ8</accession>
<keyword evidence="2" id="KW-1003">Cell membrane</keyword>
<evidence type="ECO:0000256" key="6">
    <source>
        <dbReference type="ARBA" id="ARBA00037281"/>
    </source>
</evidence>
<dbReference type="InterPro" id="IPR001173">
    <property type="entry name" value="Glyco_trans_2-like"/>
</dbReference>
<dbReference type="PANTHER" id="PTHR43646:SF2">
    <property type="entry name" value="GLYCOSYLTRANSFERASE 2-LIKE DOMAIN-CONTAINING PROTEIN"/>
    <property type="match status" value="1"/>
</dbReference>
<gene>
    <name evidence="11" type="ORF">ACFY8O_27205</name>
</gene>
<dbReference type="RefSeq" id="WP_387906758.1">
    <property type="nucleotide sequence ID" value="NZ_JBIBEG010000009.1"/>
</dbReference>
<evidence type="ECO:0000256" key="3">
    <source>
        <dbReference type="ARBA" id="ARBA00022676"/>
    </source>
</evidence>
<comment type="subcellular location">
    <subcellularLocation>
        <location evidence="1">Cell membrane</location>
    </subcellularLocation>
</comment>
<dbReference type="EMBL" id="JBIBEG010000009">
    <property type="protein sequence ID" value="MFF5899592.1"/>
    <property type="molecule type" value="Genomic_DNA"/>
</dbReference>
<protein>
    <recommendedName>
        <fullName evidence="9">4,4'-diaponeurosporenoate glycosyltransferase</fullName>
    </recommendedName>
</protein>